<dbReference type="Proteomes" id="UP001501757">
    <property type="component" value="Unassembled WGS sequence"/>
</dbReference>
<comment type="caution">
    <text evidence="1">The sequence shown here is derived from an EMBL/GenBank/DDBJ whole genome shotgun (WGS) entry which is preliminary data.</text>
</comment>
<sequence>MSWLIFEKVVARHEYIQRLLTRGGEYPAVMAQFSQLAPPANEAVVFIPGVRLVASKTDTDI</sequence>
<keyword evidence="2" id="KW-1185">Reference proteome</keyword>
<organism evidence="1 2">
    <name type="scientific">Bowmanella denitrificans</name>
    <dbReference type="NCBI Taxonomy" id="366582"/>
    <lineage>
        <taxon>Bacteria</taxon>
        <taxon>Pseudomonadati</taxon>
        <taxon>Pseudomonadota</taxon>
        <taxon>Gammaproteobacteria</taxon>
        <taxon>Alteromonadales</taxon>
        <taxon>Alteromonadaceae</taxon>
        <taxon>Bowmanella</taxon>
    </lineage>
</organism>
<evidence type="ECO:0000313" key="1">
    <source>
        <dbReference type="EMBL" id="GAA0341948.1"/>
    </source>
</evidence>
<evidence type="ECO:0000313" key="2">
    <source>
        <dbReference type="Proteomes" id="UP001501757"/>
    </source>
</evidence>
<accession>A0ABP3GEN9</accession>
<gene>
    <name evidence="1" type="ORF">GCM10009092_03130</name>
</gene>
<reference evidence="2" key="1">
    <citation type="journal article" date="2019" name="Int. J. Syst. Evol. Microbiol.">
        <title>The Global Catalogue of Microorganisms (GCM) 10K type strain sequencing project: providing services to taxonomists for standard genome sequencing and annotation.</title>
        <authorList>
            <consortium name="The Broad Institute Genomics Platform"/>
            <consortium name="The Broad Institute Genome Sequencing Center for Infectious Disease"/>
            <person name="Wu L."/>
            <person name="Ma J."/>
        </authorList>
    </citation>
    <scope>NUCLEOTIDE SEQUENCE [LARGE SCALE GENOMIC DNA]</scope>
    <source>
        <strain evidence="2">JCM 13378</strain>
    </source>
</reference>
<protein>
    <submittedName>
        <fullName evidence="1">Uncharacterized protein</fullName>
    </submittedName>
</protein>
<proteinExistence type="predicted"/>
<name>A0ABP3GEN9_9ALTE</name>
<dbReference type="EMBL" id="BAAAEI010000002">
    <property type="protein sequence ID" value="GAA0341948.1"/>
    <property type="molecule type" value="Genomic_DNA"/>
</dbReference>